<evidence type="ECO:0000313" key="3">
    <source>
        <dbReference type="Proteomes" id="UP001305647"/>
    </source>
</evidence>
<comment type="caution">
    <text evidence="2">The sequence shown here is derived from an EMBL/GenBank/DDBJ whole genome shotgun (WGS) entry which is preliminary data.</text>
</comment>
<sequence length="129" mass="14597">MSTGTSCIPNYVSWVPIARICRVEKGALALSVLWLSQLSPRPFATRFRVSIFDGTTIRRHVLDPSLGCHKFSLIPRSQNQILVLYNLEAISHTREPRFQDDRHPRPTEPVRGIGNLEGPPSPLIFDSYD</sequence>
<feature type="region of interest" description="Disordered" evidence="1">
    <location>
        <begin position="95"/>
        <end position="129"/>
    </location>
</feature>
<dbReference type="EMBL" id="MU863688">
    <property type="protein sequence ID" value="KAK4097008.1"/>
    <property type="molecule type" value="Genomic_DNA"/>
</dbReference>
<protein>
    <submittedName>
        <fullName evidence="2">Uncharacterized protein</fullName>
    </submittedName>
</protein>
<evidence type="ECO:0000256" key="1">
    <source>
        <dbReference type="SAM" id="MobiDB-lite"/>
    </source>
</evidence>
<feature type="compositionally biased region" description="Basic and acidic residues" evidence="1">
    <location>
        <begin position="95"/>
        <end position="108"/>
    </location>
</feature>
<evidence type="ECO:0000313" key="2">
    <source>
        <dbReference type="EMBL" id="KAK4097008.1"/>
    </source>
</evidence>
<accession>A0AAN6PSM5</accession>
<gene>
    <name evidence="2" type="ORF">N658DRAFT_500941</name>
</gene>
<name>A0AAN6PSM5_9PEZI</name>
<dbReference type="AlphaFoldDB" id="A0AAN6PSM5"/>
<reference evidence="2" key="2">
    <citation type="submission" date="2023-05" db="EMBL/GenBank/DDBJ databases">
        <authorList>
            <consortium name="Lawrence Berkeley National Laboratory"/>
            <person name="Steindorff A."/>
            <person name="Hensen N."/>
            <person name="Bonometti L."/>
            <person name="Westerberg I."/>
            <person name="Brannstrom I.O."/>
            <person name="Guillou S."/>
            <person name="Cros-Aarteil S."/>
            <person name="Calhoun S."/>
            <person name="Haridas S."/>
            <person name="Kuo A."/>
            <person name="Mondo S."/>
            <person name="Pangilinan J."/>
            <person name="Riley R."/>
            <person name="Labutti K."/>
            <person name="Andreopoulos B."/>
            <person name="Lipzen A."/>
            <person name="Chen C."/>
            <person name="Yanf M."/>
            <person name="Daum C."/>
            <person name="Ng V."/>
            <person name="Clum A."/>
            <person name="Ohm R."/>
            <person name="Martin F."/>
            <person name="Silar P."/>
            <person name="Natvig D."/>
            <person name="Lalanne C."/>
            <person name="Gautier V."/>
            <person name="Ament-Velasquez S.L."/>
            <person name="Kruys A."/>
            <person name="Hutchinson M.I."/>
            <person name="Powell A.J."/>
            <person name="Barry K."/>
            <person name="Miller A.N."/>
            <person name="Grigoriev I.V."/>
            <person name="Debuchy R."/>
            <person name="Gladieux P."/>
            <person name="Thoren M.H."/>
            <person name="Johannesson H."/>
        </authorList>
    </citation>
    <scope>NUCLEOTIDE SEQUENCE</scope>
    <source>
        <strain evidence="2">CBS 757.83</strain>
    </source>
</reference>
<organism evidence="2 3">
    <name type="scientific">Parathielavia hyrcaniae</name>
    <dbReference type="NCBI Taxonomy" id="113614"/>
    <lineage>
        <taxon>Eukaryota</taxon>
        <taxon>Fungi</taxon>
        <taxon>Dikarya</taxon>
        <taxon>Ascomycota</taxon>
        <taxon>Pezizomycotina</taxon>
        <taxon>Sordariomycetes</taxon>
        <taxon>Sordariomycetidae</taxon>
        <taxon>Sordariales</taxon>
        <taxon>Chaetomiaceae</taxon>
        <taxon>Parathielavia</taxon>
    </lineage>
</organism>
<reference evidence="2" key="1">
    <citation type="journal article" date="2023" name="Mol. Phylogenet. Evol.">
        <title>Genome-scale phylogeny and comparative genomics of the fungal order Sordariales.</title>
        <authorList>
            <person name="Hensen N."/>
            <person name="Bonometti L."/>
            <person name="Westerberg I."/>
            <person name="Brannstrom I.O."/>
            <person name="Guillou S."/>
            <person name="Cros-Aarteil S."/>
            <person name="Calhoun S."/>
            <person name="Haridas S."/>
            <person name="Kuo A."/>
            <person name="Mondo S."/>
            <person name="Pangilinan J."/>
            <person name="Riley R."/>
            <person name="LaButti K."/>
            <person name="Andreopoulos B."/>
            <person name="Lipzen A."/>
            <person name="Chen C."/>
            <person name="Yan M."/>
            <person name="Daum C."/>
            <person name="Ng V."/>
            <person name="Clum A."/>
            <person name="Steindorff A."/>
            <person name="Ohm R.A."/>
            <person name="Martin F."/>
            <person name="Silar P."/>
            <person name="Natvig D.O."/>
            <person name="Lalanne C."/>
            <person name="Gautier V."/>
            <person name="Ament-Velasquez S.L."/>
            <person name="Kruys A."/>
            <person name="Hutchinson M.I."/>
            <person name="Powell A.J."/>
            <person name="Barry K."/>
            <person name="Miller A.N."/>
            <person name="Grigoriev I.V."/>
            <person name="Debuchy R."/>
            <person name="Gladieux P."/>
            <person name="Hiltunen Thoren M."/>
            <person name="Johannesson H."/>
        </authorList>
    </citation>
    <scope>NUCLEOTIDE SEQUENCE</scope>
    <source>
        <strain evidence="2">CBS 757.83</strain>
    </source>
</reference>
<keyword evidence="3" id="KW-1185">Reference proteome</keyword>
<proteinExistence type="predicted"/>
<dbReference type="Proteomes" id="UP001305647">
    <property type="component" value="Unassembled WGS sequence"/>
</dbReference>